<keyword evidence="3" id="KW-1185">Reference proteome</keyword>
<reference evidence="3" key="1">
    <citation type="submission" date="2015-10" db="EMBL/GenBank/DDBJ databases">
        <authorList>
            <person name="Ju K.-S."/>
            <person name="Doroghazi J.R."/>
            <person name="Metcalf W.W."/>
        </authorList>
    </citation>
    <scope>NUCLEOTIDE SEQUENCE [LARGE SCALE GENOMIC DNA]</scope>
    <source>
        <strain evidence="3">NRRL 3151</strain>
    </source>
</reference>
<evidence type="ECO:0008006" key="4">
    <source>
        <dbReference type="Google" id="ProtNLM"/>
    </source>
</evidence>
<name>A0A124G6W8_9ACTN</name>
<accession>A0A124G6W8</accession>
<gene>
    <name evidence="2" type="ORF">ADL12_47325</name>
</gene>
<evidence type="ECO:0000256" key="1">
    <source>
        <dbReference type="SAM" id="MobiDB-lite"/>
    </source>
</evidence>
<organism evidence="2 3">
    <name type="scientific">Streptomyces regalis</name>
    <dbReference type="NCBI Taxonomy" id="68262"/>
    <lineage>
        <taxon>Bacteria</taxon>
        <taxon>Bacillati</taxon>
        <taxon>Actinomycetota</taxon>
        <taxon>Actinomycetes</taxon>
        <taxon>Kitasatosporales</taxon>
        <taxon>Streptomycetaceae</taxon>
        <taxon>Streptomyces</taxon>
    </lineage>
</organism>
<dbReference type="EMBL" id="LLZG01000416">
    <property type="protein sequence ID" value="KUL20860.1"/>
    <property type="molecule type" value="Genomic_DNA"/>
</dbReference>
<dbReference type="AlphaFoldDB" id="A0A124G6W8"/>
<dbReference type="Proteomes" id="UP000053923">
    <property type="component" value="Unassembled WGS sequence"/>
</dbReference>
<feature type="region of interest" description="Disordered" evidence="1">
    <location>
        <begin position="12"/>
        <end position="45"/>
    </location>
</feature>
<sequence length="181" mass="18714">MTVSLLATAVLGGCGRTEDPSPSGSPSTAPPPTSVRDADPCSFLPRPQVTTYDLKRAGKDVSETSRSCAWTSAKFAMMILVRWDSQTLVDFGQAFPVPGEDDVELGGEGVVIGKSDVRPACAAAFLPEQGTVVEVVVGDTPPSTADAACERVKAIGASAVQEIRGQNLLDATPTAPPKTTP</sequence>
<evidence type="ECO:0000313" key="2">
    <source>
        <dbReference type="EMBL" id="KUL20860.1"/>
    </source>
</evidence>
<proteinExistence type="predicted"/>
<dbReference type="InterPro" id="IPR024520">
    <property type="entry name" value="DUF3558"/>
</dbReference>
<evidence type="ECO:0000313" key="3">
    <source>
        <dbReference type="Proteomes" id="UP000053923"/>
    </source>
</evidence>
<protein>
    <recommendedName>
        <fullName evidence="4">DUF3558 domain-containing protein</fullName>
    </recommendedName>
</protein>
<dbReference type="Pfam" id="PF12079">
    <property type="entry name" value="DUF3558"/>
    <property type="match status" value="1"/>
</dbReference>
<comment type="caution">
    <text evidence="2">The sequence shown here is derived from an EMBL/GenBank/DDBJ whole genome shotgun (WGS) entry which is preliminary data.</text>
</comment>